<dbReference type="SUPFAM" id="SSF52518">
    <property type="entry name" value="Thiamin diphosphate-binding fold (THDP-binding)"/>
    <property type="match status" value="1"/>
</dbReference>
<gene>
    <name evidence="5" type="ORF">C0Z10_10890</name>
</gene>
<dbReference type="CDD" id="cd07033">
    <property type="entry name" value="TPP_PYR_DXS_TK_like"/>
    <property type="match status" value="1"/>
</dbReference>
<reference evidence="6" key="1">
    <citation type="submission" date="2017-12" db="EMBL/GenBank/DDBJ databases">
        <title>Whole genome sequencing of Acidipropionibacterium jensenii strains JS279 and JS280.</title>
        <authorList>
            <person name="Deptula P."/>
            <person name="Laine P."/>
            <person name="Smolander O.-P."/>
            <person name="Paulin L."/>
            <person name="Auvinen P."/>
            <person name="Varmanen P."/>
        </authorList>
    </citation>
    <scope>NUCLEOTIDE SEQUENCE [LARGE SCALE GENOMIC DNA]</scope>
    <source>
        <strain evidence="6">JS280</strain>
    </source>
</reference>
<dbReference type="PANTHER" id="PTHR43825">
    <property type="entry name" value="PYRUVATE DEHYDROGENASE E1 COMPONENT"/>
    <property type="match status" value="1"/>
</dbReference>
<dbReference type="SUPFAM" id="SSF52922">
    <property type="entry name" value="TK C-terminal domain-like"/>
    <property type="match status" value="1"/>
</dbReference>
<evidence type="ECO:0000256" key="1">
    <source>
        <dbReference type="ARBA" id="ARBA00001964"/>
    </source>
</evidence>
<organism evidence="5 6">
    <name type="scientific">Acidipropionibacterium jensenii</name>
    <dbReference type="NCBI Taxonomy" id="1749"/>
    <lineage>
        <taxon>Bacteria</taxon>
        <taxon>Bacillati</taxon>
        <taxon>Actinomycetota</taxon>
        <taxon>Actinomycetes</taxon>
        <taxon>Propionibacteriales</taxon>
        <taxon>Propionibacteriaceae</taxon>
        <taxon>Acidipropionibacterium</taxon>
    </lineage>
</organism>
<feature type="domain" description="Transketolase-like pyrimidine-binding" evidence="4">
    <location>
        <begin position="9"/>
        <end position="175"/>
    </location>
</feature>
<sequence length="316" mass="33711">MRRTDMPDQEMRAALGATLNKLMDEDERILLVNADLAGALGTSAVKKAHPDRCYDVGIQEANMTSFAAGLASSGFIPFIASFTAFTSRRACDQLMVSVAFAKQPVKVIGGDPGVSAQINGGTHMSFEDVAIMRSMAGFKVVEPADPHSMEVLLPQIAADPAPVYIRSFRKKRHNIYPEHPDLKLGRAEIVREGTDVSLIASGVELLEAMKAAEILDKEGVHAEVIDVHTVKPLDTETILASVGRTGAAVTCDNASVVGGLGDAVSEVVSEAHPVPITRIGVHDRVGQVGPLDFLLDEYHLSAPWIAKAARKVLAAK</sequence>
<comment type="similarity">
    <text evidence="2">Belongs to the transketolase family.</text>
</comment>
<dbReference type="GO" id="GO:0000287">
    <property type="term" value="F:magnesium ion binding"/>
    <property type="evidence" value="ECO:0007669"/>
    <property type="project" value="UniProtKB-ARBA"/>
</dbReference>
<evidence type="ECO:0000256" key="2">
    <source>
        <dbReference type="ARBA" id="ARBA00007131"/>
    </source>
</evidence>
<dbReference type="Gene3D" id="3.40.50.920">
    <property type="match status" value="1"/>
</dbReference>
<dbReference type="FunFam" id="3.40.50.970:FF:000129">
    <property type="entry name" value="Transketolase"/>
    <property type="match status" value="1"/>
</dbReference>
<dbReference type="Pfam" id="PF02779">
    <property type="entry name" value="Transket_pyr"/>
    <property type="match status" value="1"/>
</dbReference>
<dbReference type="AlphaFoldDB" id="A0A3Q9ULH0"/>
<evidence type="ECO:0000313" key="6">
    <source>
        <dbReference type="Proteomes" id="UP000285875"/>
    </source>
</evidence>
<dbReference type="InterPro" id="IPR029061">
    <property type="entry name" value="THDP-binding"/>
</dbReference>
<protein>
    <submittedName>
        <fullName evidence="5">Transketolase</fullName>
    </submittedName>
</protein>
<dbReference type="InterPro" id="IPR009014">
    <property type="entry name" value="Transketo_C/PFOR_II"/>
</dbReference>
<dbReference type="InterPro" id="IPR051157">
    <property type="entry name" value="PDH/Transketolase"/>
</dbReference>
<proteinExistence type="inferred from homology"/>
<dbReference type="Proteomes" id="UP000285875">
    <property type="component" value="Chromosome"/>
</dbReference>
<dbReference type="EMBL" id="CP025570">
    <property type="protein sequence ID" value="AZZ40175.1"/>
    <property type="molecule type" value="Genomic_DNA"/>
</dbReference>
<name>A0A3Q9ULH0_9ACTN</name>
<keyword evidence="3" id="KW-0786">Thiamine pyrophosphate</keyword>
<dbReference type="Gene3D" id="3.40.50.970">
    <property type="match status" value="1"/>
</dbReference>
<dbReference type="InterPro" id="IPR005475">
    <property type="entry name" value="Transketolase-like_Pyr-bd"/>
</dbReference>
<dbReference type="SMART" id="SM00861">
    <property type="entry name" value="Transket_pyr"/>
    <property type="match status" value="1"/>
</dbReference>
<dbReference type="Pfam" id="PF02780">
    <property type="entry name" value="Transketolase_C"/>
    <property type="match status" value="1"/>
</dbReference>
<dbReference type="InterPro" id="IPR033248">
    <property type="entry name" value="Transketolase_C"/>
</dbReference>
<accession>A0A3Q9ULH0</accession>
<evidence type="ECO:0000256" key="3">
    <source>
        <dbReference type="ARBA" id="ARBA00023052"/>
    </source>
</evidence>
<comment type="cofactor">
    <cofactor evidence="1">
        <name>thiamine diphosphate</name>
        <dbReference type="ChEBI" id="CHEBI:58937"/>
    </cofactor>
</comment>
<evidence type="ECO:0000259" key="4">
    <source>
        <dbReference type="SMART" id="SM00861"/>
    </source>
</evidence>
<evidence type="ECO:0000313" key="5">
    <source>
        <dbReference type="EMBL" id="AZZ40175.1"/>
    </source>
</evidence>
<dbReference type="KEGG" id="aji:C0Z10_10890"/>
<dbReference type="PANTHER" id="PTHR43825:SF1">
    <property type="entry name" value="TRANSKETOLASE-LIKE PYRIMIDINE-BINDING DOMAIN-CONTAINING PROTEIN"/>
    <property type="match status" value="1"/>
</dbReference>